<dbReference type="RefSeq" id="WP_213164007.1">
    <property type="nucleotide sequence ID" value="NZ_CP058214.1"/>
</dbReference>
<feature type="transmembrane region" description="Helical" evidence="1">
    <location>
        <begin position="187"/>
        <end position="208"/>
    </location>
</feature>
<evidence type="ECO:0000313" key="2">
    <source>
        <dbReference type="EMBL" id="QPC42773.1"/>
    </source>
</evidence>
<dbReference type="EMBL" id="CP058214">
    <property type="protein sequence ID" value="QPC42773.1"/>
    <property type="molecule type" value="Genomic_DNA"/>
</dbReference>
<keyword evidence="1" id="KW-0812">Transmembrane</keyword>
<protein>
    <submittedName>
        <fullName evidence="2">Uncharacterized protein</fullName>
    </submittedName>
</protein>
<gene>
    <name evidence="2" type="ORF">HW532_08730</name>
</gene>
<proteinExistence type="predicted"/>
<dbReference type="Proteomes" id="UP000593594">
    <property type="component" value="Chromosome"/>
</dbReference>
<evidence type="ECO:0000256" key="1">
    <source>
        <dbReference type="SAM" id="Phobius"/>
    </source>
</evidence>
<organism evidence="2 3">
    <name type="scientific">Kaustia mangrovi</name>
    <dbReference type="NCBI Taxonomy" id="2593653"/>
    <lineage>
        <taxon>Bacteria</taxon>
        <taxon>Pseudomonadati</taxon>
        <taxon>Pseudomonadota</taxon>
        <taxon>Alphaproteobacteria</taxon>
        <taxon>Hyphomicrobiales</taxon>
        <taxon>Parvibaculaceae</taxon>
        <taxon>Kaustia</taxon>
    </lineage>
</organism>
<reference evidence="2 3" key="1">
    <citation type="submission" date="2020-06" db="EMBL/GenBank/DDBJ databases">
        <title>Genome sequence of 2 isolates from Red Sea Mangroves.</title>
        <authorList>
            <person name="Sefrji F."/>
            <person name="Michoud G."/>
            <person name="Merlino G."/>
            <person name="Daffonchio D."/>
        </authorList>
    </citation>
    <scope>NUCLEOTIDE SEQUENCE [LARGE SCALE GENOMIC DNA]</scope>
    <source>
        <strain evidence="2 3">R1DC25</strain>
    </source>
</reference>
<name>A0A7S8C3L9_9HYPH</name>
<dbReference type="KEGG" id="kmn:HW532_08730"/>
<evidence type="ECO:0000313" key="3">
    <source>
        <dbReference type="Proteomes" id="UP000593594"/>
    </source>
</evidence>
<feature type="transmembrane region" description="Helical" evidence="1">
    <location>
        <begin position="52"/>
        <end position="71"/>
    </location>
</feature>
<feature type="transmembrane region" description="Helical" evidence="1">
    <location>
        <begin position="83"/>
        <end position="105"/>
    </location>
</feature>
<accession>A0A7S8C3L9</accession>
<feature type="transmembrane region" description="Helical" evidence="1">
    <location>
        <begin position="16"/>
        <end position="40"/>
    </location>
</feature>
<feature type="transmembrane region" description="Helical" evidence="1">
    <location>
        <begin position="111"/>
        <end position="135"/>
    </location>
</feature>
<sequence>MTYATSHSSAGFEGPGAGFIGGAGLVVLLWLGAVVVLGGAGAFQAEAGEPPLATLTALVLPPLAFLLLLRVPGILSSVLAVDPIWLTAMQGLRILGVGFLFVYAFGHLPGLFAHIAGWGDLLVAALAPVVVARLAADRGFLRSPMYFGFHVLGLLDFVGAVGAGLVARGTIPLLGMSESTSALGQLPLLMIPCFAVPLWICFHIAAFAQIGASRRAARH</sequence>
<keyword evidence="3" id="KW-1185">Reference proteome</keyword>
<dbReference type="AlphaFoldDB" id="A0A7S8C3L9"/>
<keyword evidence="1" id="KW-0472">Membrane</keyword>
<feature type="transmembrane region" description="Helical" evidence="1">
    <location>
        <begin position="147"/>
        <end position="167"/>
    </location>
</feature>
<keyword evidence="1" id="KW-1133">Transmembrane helix</keyword>